<keyword evidence="2" id="KW-1185">Reference proteome</keyword>
<dbReference type="AlphaFoldDB" id="A0A9R1WAM5"/>
<accession>A0A9R1WAM5</accession>
<sequence length="102" mass="11475">MNRLHINNLPLQEPPPRPYLLTLIPISSYLADRTALPPNSFLRSTKIESKTKGENNNNIRWDLSIRPSILSGIGYALAKEFLKAAVNVLICSKSSKYKIVQI</sequence>
<organism evidence="1 2">
    <name type="scientific">Lactuca sativa</name>
    <name type="common">Garden lettuce</name>
    <dbReference type="NCBI Taxonomy" id="4236"/>
    <lineage>
        <taxon>Eukaryota</taxon>
        <taxon>Viridiplantae</taxon>
        <taxon>Streptophyta</taxon>
        <taxon>Embryophyta</taxon>
        <taxon>Tracheophyta</taxon>
        <taxon>Spermatophyta</taxon>
        <taxon>Magnoliopsida</taxon>
        <taxon>eudicotyledons</taxon>
        <taxon>Gunneridae</taxon>
        <taxon>Pentapetalae</taxon>
        <taxon>asterids</taxon>
        <taxon>campanulids</taxon>
        <taxon>Asterales</taxon>
        <taxon>Asteraceae</taxon>
        <taxon>Cichorioideae</taxon>
        <taxon>Cichorieae</taxon>
        <taxon>Lactucinae</taxon>
        <taxon>Lactuca</taxon>
    </lineage>
</organism>
<evidence type="ECO:0000313" key="2">
    <source>
        <dbReference type="Proteomes" id="UP000235145"/>
    </source>
</evidence>
<protein>
    <submittedName>
        <fullName evidence="1">Uncharacterized protein</fullName>
    </submittedName>
</protein>
<comment type="caution">
    <text evidence="1">The sequence shown here is derived from an EMBL/GenBank/DDBJ whole genome shotgun (WGS) entry which is preliminary data.</text>
</comment>
<proteinExistence type="predicted"/>
<dbReference type="EMBL" id="NBSK02000002">
    <property type="protein sequence ID" value="KAJ0221671.1"/>
    <property type="molecule type" value="Genomic_DNA"/>
</dbReference>
<dbReference type="Proteomes" id="UP000235145">
    <property type="component" value="Unassembled WGS sequence"/>
</dbReference>
<reference evidence="1 2" key="1">
    <citation type="journal article" date="2017" name="Nat. Commun.">
        <title>Genome assembly with in vitro proximity ligation data and whole-genome triplication in lettuce.</title>
        <authorList>
            <person name="Reyes-Chin-Wo S."/>
            <person name="Wang Z."/>
            <person name="Yang X."/>
            <person name="Kozik A."/>
            <person name="Arikit S."/>
            <person name="Song C."/>
            <person name="Xia L."/>
            <person name="Froenicke L."/>
            <person name="Lavelle D.O."/>
            <person name="Truco M.J."/>
            <person name="Xia R."/>
            <person name="Zhu S."/>
            <person name="Xu C."/>
            <person name="Xu H."/>
            <person name="Xu X."/>
            <person name="Cox K."/>
            <person name="Korf I."/>
            <person name="Meyers B.C."/>
            <person name="Michelmore R.W."/>
        </authorList>
    </citation>
    <scope>NUCLEOTIDE SEQUENCE [LARGE SCALE GENOMIC DNA]</scope>
    <source>
        <strain evidence="2">cv. Salinas</strain>
        <tissue evidence="1">Seedlings</tissue>
    </source>
</reference>
<name>A0A9R1WAM5_LACSA</name>
<gene>
    <name evidence="1" type="ORF">LSAT_V11C200092980</name>
</gene>
<evidence type="ECO:0000313" key="1">
    <source>
        <dbReference type="EMBL" id="KAJ0221671.1"/>
    </source>
</evidence>